<proteinExistence type="inferred from homology"/>
<dbReference type="Gene3D" id="3.30.1490.20">
    <property type="entry name" value="ATP-grasp fold, A domain"/>
    <property type="match status" value="1"/>
</dbReference>
<feature type="binding site" evidence="7">
    <location>
        <position position="198"/>
    </location>
    <ligand>
        <name>ATP</name>
        <dbReference type="ChEBI" id="CHEBI:30616"/>
    </ligand>
</feature>
<feature type="region of interest" description="Disordered" evidence="9">
    <location>
        <begin position="1"/>
        <end position="22"/>
    </location>
</feature>
<dbReference type="Gene3D" id="3.40.50.20">
    <property type="match status" value="1"/>
</dbReference>
<evidence type="ECO:0000256" key="2">
    <source>
        <dbReference type="ARBA" id="ARBA00001946"/>
    </source>
</evidence>
<dbReference type="SUPFAM" id="SSF56059">
    <property type="entry name" value="Glutathione synthetase ATP-binding domain-like"/>
    <property type="match status" value="1"/>
</dbReference>
<evidence type="ECO:0000256" key="7">
    <source>
        <dbReference type="HAMAP-Rule" id="MF_01928"/>
    </source>
</evidence>
<accession>A0ABX9PCW2</accession>
<feature type="binding site" evidence="7">
    <location>
        <position position="116"/>
    </location>
    <ligand>
        <name>ATP</name>
        <dbReference type="ChEBI" id="CHEBI:30616"/>
    </ligand>
</feature>
<feature type="binding site" evidence="7">
    <location>
        <position position="155"/>
    </location>
    <ligand>
        <name>ATP</name>
        <dbReference type="ChEBI" id="CHEBI:30616"/>
    </ligand>
</feature>
<comment type="subunit">
    <text evidence="7 8">Homodimer.</text>
</comment>
<dbReference type="NCBIfam" id="NF004675">
    <property type="entry name" value="PRK06019.1-1"/>
    <property type="match status" value="1"/>
</dbReference>
<dbReference type="InterPro" id="IPR003135">
    <property type="entry name" value="ATP-grasp_carboxylate-amine"/>
</dbReference>
<comment type="cofactor">
    <cofactor evidence="2">
        <name>Mg(2+)</name>
        <dbReference type="ChEBI" id="CHEBI:18420"/>
    </cofactor>
</comment>
<dbReference type="GO" id="GO:0034028">
    <property type="term" value="F:5-(carboxyamino)imidazole ribonucleotide synthase activity"/>
    <property type="evidence" value="ECO:0007669"/>
    <property type="project" value="UniProtKB-EC"/>
</dbReference>
<keyword evidence="10" id="KW-0472">Membrane</keyword>
<dbReference type="SUPFAM" id="SSF51246">
    <property type="entry name" value="Rudiment single hybrid motif"/>
    <property type="match status" value="1"/>
</dbReference>
<protein>
    <recommendedName>
        <fullName evidence="7 8">N5-carboxyaminoimidazole ribonucleotide synthase</fullName>
        <shortName evidence="7 8">N5-CAIR synthase</shortName>
        <ecNumber evidence="7 8">6.3.4.18</ecNumber>
    </recommendedName>
    <alternativeName>
        <fullName evidence="7 8">5-(carboxyamino)imidazole ribonucleotide synthetase</fullName>
    </alternativeName>
</protein>
<feature type="binding site" evidence="7">
    <location>
        <begin position="190"/>
        <end position="193"/>
    </location>
    <ligand>
        <name>ATP</name>
        <dbReference type="ChEBI" id="CHEBI:30616"/>
    </ligand>
</feature>
<keyword evidence="5 7" id="KW-0067">ATP-binding</keyword>
<evidence type="ECO:0000256" key="4">
    <source>
        <dbReference type="ARBA" id="ARBA00022755"/>
    </source>
</evidence>
<feature type="transmembrane region" description="Helical" evidence="10">
    <location>
        <begin position="21"/>
        <end position="40"/>
    </location>
</feature>
<gene>
    <name evidence="7 8 12" type="primary">purK</name>
    <name evidence="12" type="ORF">D6867_03370</name>
</gene>
<dbReference type="InterPro" id="IPR011761">
    <property type="entry name" value="ATP-grasp"/>
</dbReference>
<dbReference type="Gene3D" id="3.30.470.20">
    <property type="entry name" value="ATP-grasp fold, B domain"/>
    <property type="match status" value="1"/>
</dbReference>
<comment type="caution">
    <text evidence="12">The sequence shown here is derived from an EMBL/GenBank/DDBJ whole genome shotgun (WGS) entry which is preliminary data.</text>
</comment>
<comment type="function">
    <text evidence="8">Catalyzes the ATP-dependent conversion of 5-aminoimidazole ribonucleotide (AIR) and HCO(3)- to N5-carboxyaminoimidazole ribonucleotide (N5-CAIR).</text>
</comment>
<keyword evidence="10" id="KW-1133">Transmembrane helix</keyword>
<dbReference type="InterPro" id="IPR040686">
    <property type="entry name" value="PurK_C"/>
</dbReference>
<dbReference type="InterPro" id="IPR054350">
    <property type="entry name" value="PurT/PurK_preATP-grasp"/>
</dbReference>
<dbReference type="InterPro" id="IPR005875">
    <property type="entry name" value="PurK"/>
</dbReference>
<comment type="similarity">
    <text evidence="7 8">Belongs to the PurK/PurT family.</text>
</comment>
<evidence type="ECO:0000256" key="10">
    <source>
        <dbReference type="SAM" id="Phobius"/>
    </source>
</evidence>
<keyword evidence="3 7" id="KW-0547">Nucleotide-binding</keyword>
<evidence type="ECO:0000259" key="11">
    <source>
        <dbReference type="PROSITE" id="PS50975"/>
    </source>
</evidence>
<dbReference type="EMBL" id="RAHZ01000015">
    <property type="protein sequence ID" value="RJY13156.1"/>
    <property type="molecule type" value="Genomic_DNA"/>
</dbReference>
<dbReference type="Pfam" id="PF02222">
    <property type="entry name" value="ATP-grasp"/>
    <property type="match status" value="1"/>
</dbReference>
<dbReference type="PROSITE" id="PS50975">
    <property type="entry name" value="ATP_GRASP"/>
    <property type="match status" value="1"/>
</dbReference>
<comment type="function">
    <text evidence="7">Catalyzes the ATP-dependent conversion of 5-aminoimidazole ribonucleotide (AIR) and HCO(3)(-) to N5-carboxyaminoimidazole ribonucleotide (N5-CAIR).</text>
</comment>
<evidence type="ECO:0000313" key="13">
    <source>
        <dbReference type="Proteomes" id="UP000285038"/>
    </source>
</evidence>
<feature type="binding site" evidence="7">
    <location>
        <begin position="160"/>
        <end position="166"/>
    </location>
    <ligand>
        <name>ATP</name>
        <dbReference type="ChEBI" id="CHEBI:30616"/>
    </ligand>
</feature>
<dbReference type="InterPro" id="IPR011054">
    <property type="entry name" value="Rudment_hybrid_motif"/>
</dbReference>
<feature type="compositionally biased region" description="Basic and acidic residues" evidence="9">
    <location>
        <begin position="1"/>
        <end position="10"/>
    </location>
</feature>
<evidence type="ECO:0000256" key="5">
    <source>
        <dbReference type="ARBA" id="ARBA00022840"/>
    </source>
</evidence>
<feature type="binding site" evidence="7">
    <location>
        <position position="220"/>
    </location>
    <ligand>
        <name>ATP</name>
        <dbReference type="ChEBI" id="CHEBI:30616"/>
    </ligand>
</feature>
<keyword evidence="10" id="KW-0812">Transmembrane</keyword>
<organism evidence="12 13">
    <name type="scientific">Streptococcus pseudopneumoniae</name>
    <dbReference type="NCBI Taxonomy" id="257758"/>
    <lineage>
        <taxon>Bacteria</taxon>
        <taxon>Bacillati</taxon>
        <taxon>Bacillota</taxon>
        <taxon>Bacilli</taxon>
        <taxon>Lactobacillales</taxon>
        <taxon>Streptococcaceae</taxon>
        <taxon>Streptococcus</taxon>
    </lineage>
</organism>
<dbReference type="Proteomes" id="UP000285038">
    <property type="component" value="Unassembled WGS sequence"/>
</dbReference>
<sequence length="377" mass="41099">MSQKNKEKSQRSRRMSSSKTIGIIGGGQLGQMMAISAIYMGHKVIALDPAADCPASRVAEIIVAPYNDVDALRQLADRCDVLTYEFENVDADGLDAVIKDGQLPQGTDLLRISQNRIFEKDFLSNKAQVTVAPYKVVTSSLDLADIDLSKNYVLKTATGGYDGHGQKVIRSEADLEAAYALADSADCVLEEFVNFDLEISVIVSGNGKEVTFFPVQENIHRNNILSKTIVPARISESLADKAKAMAVRIAEQLKLSGTLCVEMFATADDIIVNEIAPRPHNSGHYSIEACDFSQFDTHILGVLGAPLPAIKLHAPAVMLNVLGQHVEVAKKYVTENPSAHLHMYGKIEAKHNRKMGHVTLFSDVPDSVEEFGEGIDF</sequence>
<evidence type="ECO:0000256" key="9">
    <source>
        <dbReference type="SAM" id="MobiDB-lite"/>
    </source>
</evidence>
<feature type="domain" description="ATP-grasp" evidence="11">
    <location>
        <begin position="121"/>
        <end position="303"/>
    </location>
</feature>
<dbReference type="HAMAP" id="MF_01928">
    <property type="entry name" value="PurK"/>
    <property type="match status" value="1"/>
</dbReference>
<dbReference type="PANTHER" id="PTHR11609">
    <property type="entry name" value="PURINE BIOSYNTHESIS PROTEIN 6/7, PUR6/7"/>
    <property type="match status" value="1"/>
</dbReference>
<dbReference type="EC" id="6.3.4.18" evidence="7 8"/>
<dbReference type="Pfam" id="PF22660">
    <property type="entry name" value="RS_preATP-grasp-like"/>
    <property type="match status" value="1"/>
</dbReference>
<comment type="cofactor">
    <cofactor evidence="1">
        <name>Mn(2+)</name>
        <dbReference type="ChEBI" id="CHEBI:29035"/>
    </cofactor>
</comment>
<reference evidence="12 13" key="1">
    <citation type="submission" date="2018-09" db="EMBL/GenBank/DDBJ databases">
        <authorList>
            <person name="Handem S."/>
        </authorList>
    </citation>
    <scope>NUCLEOTIDE SEQUENCE [LARGE SCALE GENOMIC DNA]</scope>
    <source>
        <strain evidence="12 13">Spain2270</strain>
    </source>
</reference>
<dbReference type="SUPFAM" id="SSF52440">
    <property type="entry name" value="PreATP-grasp domain"/>
    <property type="match status" value="1"/>
</dbReference>
<dbReference type="PANTHER" id="PTHR11609:SF5">
    <property type="entry name" value="PHOSPHORIBOSYLAMINOIMIDAZOLE CARBOXYLASE"/>
    <property type="match status" value="1"/>
</dbReference>
<dbReference type="NCBIfam" id="NF004679">
    <property type="entry name" value="PRK06019.1-5"/>
    <property type="match status" value="1"/>
</dbReference>
<keyword evidence="6" id="KW-0464">Manganese</keyword>
<feature type="binding site" evidence="7">
    <location>
        <begin position="273"/>
        <end position="274"/>
    </location>
    <ligand>
        <name>ATP</name>
        <dbReference type="ChEBI" id="CHEBI:30616"/>
    </ligand>
</feature>
<evidence type="ECO:0000256" key="3">
    <source>
        <dbReference type="ARBA" id="ARBA00022741"/>
    </source>
</evidence>
<evidence type="ECO:0000313" key="12">
    <source>
        <dbReference type="EMBL" id="RJY13156.1"/>
    </source>
</evidence>
<name>A0ABX9PCW2_9STRE</name>
<dbReference type="NCBIfam" id="TIGR01161">
    <property type="entry name" value="purK"/>
    <property type="match status" value="1"/>
</dbReference>
<dbReference type="InterPro" id="IPR013815">
    <property type="entry name" value="ATP_grasp_subdomain_1"/>
</dbReference>
<dbReference type="Pfam" id="PF17769">
    <property type="entry name" value="PurK_C"/>
    <property type="match status" value="1"/>
</dbReference>
<keyword evidence="13" id="KW-1185">Reference proteome</keyword>
<comment type="catalytic activity">
    <reaction evidence="7 8">
        <text>5-amino-1-(5-phospho-beta-D-ribosyl)imidazole + hydrogencarbonate + ATP = 5-carboxyamino-1-(5-phospho-D-ribosyl)imidazole + ADP + phosphate + 2 H(+)</text>
        <dbReference type="Rhea" id="RHEA:19317"/>
        <dbReference type="ChEBI" id="CHEBI:15378"/>
        <dbReference type="ChEBI" id="CHEBI:17544"/>
        <dbReference type="ChEBI" id="CHEBI:30616"/>
        <dbReference type="ChEBI" id="CHEBI:43474"/>
        <dbReference type="ChEBI" id="CHEBI:58730"/>
        <dbReference type="ChEBI" id="CHEBI:137981"/>
        <dbReference type="ChEBI" id="CHEBI:456216"/>
        <dbReference type="EC" id="6.3.4.18"/>
    </reaction>
</comment>
<keyword evidence="4 7" id="KW-0658">Purine biosynthesis</keyword>
<evidence type="ECO:0000256" key="6">
    <source>
        <dbReference type="ARBA" id="ARBA00023211"/>
    </source>
</evidence>
<keyword evidence="7 8" id="KW-0436">Ligase</keyword>
<dbReference type="InterPro" id="IPR016185">
    <property type="entry name" value="PreATP-grasp_dom_sf"/>
</dbReference>
<evidence type="ECO:0000256" key="8">
    <source>
        <dbReference type="RuleBase" id="RU361200"/>
    </source>
</evidence>
<comment type="pathway">
    <text evidence="7 8">Purine metabolism; IMP biosynthesis via de novo pathway; 5-amino-1-(5-phospho-D-ribosyl)imidazole-4-carboxylate from 5-amino-1-(5-phospho-D-ribosyl)imidazole (N5-CAIR route): step 1/2.</text>
</comment>
<evidence type="ECO:0000256" key="1">
    <source>
        <dbReference type="ARBA" id="ARBA00001936"/>
    </source>
</evidence>